<protein>
    <recommendedName>
        <fullName evidence="3">Patatin-like phospholipase</fullName>
    </recommendedName>
</protein>
<keyword evidence="2" id="KW-1185">Reference proteome</keyword>
<evidence type="ECO:0000313" key="2">
    <source>
        <dbReference type="Proteomes" id="UP001551658"/>
    </source>
</evidence>
<dbReference type="SUPFAM" id="SSF52151">
    <property type="entry name" value="FabD/lysophospholipase-like"/>
    <property type="match status" value="1"/>
</dbReference>
<organism evidence="1 2">
    <name type="scientific">Nocardia fusca</name>
    <dbReference type="NCBI Taxonomy" id="941183"/>
    <lineage>
        <taxon>Bacteria</taxon>
        <taxon>Bacillati</taxon>
        <taxon>Actinomycetota</taxon>
        <taxon>Actinomycetes</taxon>
        <taxon>Mycobacteriales</taxon>
        <taxon>Nocardiaceae</taxon>
        <taxon>Nocardia</taxon>
    </lineage>
</organism>
<reference evidence="1 2" key="1">
    <citation type="submission" date="2024-06" db="EMBL/GenBank/DDBJ databases">
        <title>The Natural Products Discovery Center: Release of the First 8490 Sequenced Strains for Exploring Actinobacteria Biosynthetic Diversity.</title>
        <authorList>
            <person name="Kalkreuter E."/>
            <person name="Kautsar S.A."/>
            <person name="Yang D."/>
            <person name="Bader C.D."/>
            <person name="Teijaro C.N."/>
            <person name="Fluegel L."/>
            <person name="Davis C.M."/>
            <person name="Simpson J.R."/>
            <person name="Lauterbach L."/>
            <person name="Steele A.D."/>
            <person name="Gui C."/>
            <person name="Meng S."/>
            <person name="Li G."/>
            <person name="Viehrig K."/>
            <person name="Ye F."/>
            <person name="Su P."/>
            <person name="Kiefer A.F."/>
            <person name="Nichols A."/>
            <person name="Cepeda A.J."/>
            <person name="Yan W."/>
            <person name="Fan B."/>
            <person name="Jiang Y."/>
            <person name="Adhikari A."/>
            <person name="Zheng C.-J."/>
            <person name="Schuster L."/>
            <person name="Cowan T.M."/>
            <person name="Smanski M.J."/>
            <person name="Chevrette M.G."/>
            <person name="De Carvalho L.P.S."/>
            <person name="Shen B."/>
        </authorList>
    </citation>
    <scope>NUCLEOTIDE SEQUENCE [LARGE SCALE GENOMIC DNA]</scope>
    <source>
        <strain evidence="1 2">NPDC050671</strain>
    </source>
</reference>
<dbReference type="InterPro" id="IPR016035">
    <property type="entry name" value="Acyl_Trfase/lysoPLipase"/>
</dbReference>
<evidence type="ECO:0000313" key="1">
    <source>
        <dbReference type="EMBL" id="MEV0361867.1"/>
    </source>
</evidence>
<gene>
    <name evidence="1" type="ORF">AB0H72_04110</name>
</gene>
<accession>A0ABV3F2I9</accession>
<dbReference type="Gene3D" id="3.40.1090.10">
    <property type="entry name" value="Cytosolic phospholipase A2 catalytic domain"/>
    <property type="match status" value="1"/>
</dbReference>
<dbReference type="EMBL" id="JBFAIH010000002">
    <property type="protein sequence ID" value="MEV0361867.1"/>
    <property type="molecule type" value="Genomic_DNA"/>
</dbReference>
<proteinExistence type="predicted"/>
<dbReference type="Proteomes" id="UP001551658">
    <property type="component" value="Unassembled WGS sequence"/>
</dbReference>
<sequence>MGAAPVVRILVGVAGRSLSVMVGMVAGARDAFDERFRDTETGWQPLALGVSGGAIGAVAAATGMRREQLRKLAVEHPESMVMGKRNFGSMLRNRVLYPHARVHDLARAIAGDRTFADFRLSDPTDPTASSLLIPVYSARFGNLLLPRDLPKLGRTDMPLVEALVAATRIPGMLPAAAGLDDVYDGGCEYRVPHEVFAPHPSVILDLYGPEPHDSRGGLLFPLLGSGLPAVRHRPRPFRDPRLRESTIFAGMPYGSALGAPSADAGELFDRGYEIAVRWLRARSPEQIRSLTAAVPTS</sequence>
<comment type="caution">
    <text evidence="1">The sequence shown here is derived from an EMBL/GenBank/DDBJ whole genome shotgun (WGS) entry which is preliminary data.</text>
</comment>
<dbReference type="RefSeq" id="WP_357973419.1">
    <property type="nucleotide sequence ID" value="NZ_JBFAIH010000002.1"/>
</dbReference>
<name>A0ABV3F2I9_9NOCA</name>
<evidence type="ECO:0008006" key="3">
    <source>
        <dbReference type="Google" id="ProtNLM"/>
    </source>
</evidence>